<organism evidence="3 4">
    <name type="scientific">Mizuhopecten yessoensis</name>
    <name type="common">Japanese scallop</name>
    <name type="synonym">Patinopecten yessoensis</name>
    <dbReference type="NCBI Taxonomy" id="6573"/>
    <lineage>
        <taxon>Eukaryota</taxon>
        <taxon>Metazoa</taxon>
        <taxon>Spiralia</taxon>
        <taxon>Lophotrochozoa</taxon>
        <taxon>Mollusca</taxon>
        <taxon>Bivalvia</taxon>
        <taxon>Autobranchia</taxon>
        <taxon>Pteriomorphia</taxon>
        <taxon>Pectinida</taxon>
        <taxon>Pectinoidea</taxon>
        <taxon>Pectinidae</taxon>
        <taxon>Mizuhopecten</taxon>
    </lineage>
</organism>
<dbReference type="OrthoDB" id="10072099at2759"/>
<dbReference type="Proteomes" id="UP000242188">
    <property type="component" value="Unassembled WGS sequence"/>
</dbReference>
<feature type="region of interest" description="Disordered" evidence="2">
    <location>
        <begin position="1023"/>
        <end position="1043"/>
    </location>
</feature>
<name>A0A210PT82_MIZYE</name>
<feature type="coiled-coil region" evidence="1">
    <location>
        <begin position="188"/>
        <end position="226"/>
    </location>
</feature>
<protein>
    <recommendedName>
        <fullName evidence="5">Coiled-coil domain-containing protein 158</fullName>
    </recommendedName>
</protein>
<feature type="compositionally biased region" description="Low complexity" evidence="2">
    <location>
        <begin position="1128"/>
        <end position="1142"/>
    </location>
</feature>
<dbReference type="Pfam" id="PF15921">
    <property type="entry name" value="CCDC158"/>
    <property type="match status" value="1"/>
</dbReference>
<feature type="coiled-coil region" evidence="1">
    <location>
        <begin position="1192"/>
        <end position="1219"/>
    </location>
</feature>
<evidence type="ECO:0000313" key="4">
    <source>
        <dbReference type="Proteomes" id="UP000242188"/>
    </source>
</evidence>
<dbReference type="InterPro" id="IPR031809">
    <property type="entry name" value="CCDC158"/>
</dbReference>
<feature type="region of interest" description="Disordered" evidence="2">
    <location>
        <begin position="1063"/>
        <end position="1189"/>
    </location>
</feature>
<dbReference type="EMBL" id="NEDP02005516">
    <property type="protein sequence ID" value="OWF39672.1"/>
    <property type="molecule type" value="Genomic_DNA"/>
</dbReference>
<comment type="caution">
    <text evidence="3">The sequence shown here is derived from an EMBL/GenBank/DDBJ whole genome shotgun (WGS) entry which is preliminary data.</text>
</comment>
<gene>
    <name evidence="3" type="ORF">KP79_PYT13316</name>
</gene>
<evidence type="ECO:0000313" key="3">
    <source>
        <dbReference type="EMBL" id="OWF39672.1"/>
    </source>
</evidence>
<dbReference type="PANTHER" id="PTHR47615">
    <property type="entry name" value="COILED-COIL DOMAIN-CONTAINING PROTEIN 158"/>
    <property type="match status" value="1"/>
</dbReference>
<feature type="region of interest" description="Disordered" evidence="2">
    <location>
        <begin position="1228"/>
        <end position="1249"/>
    </location>
</feature>
<reference evidence="3 4" key="1">
    <citation type="journal article" date="2017" name="Nat. Ecol. Evol.">
        <title>Scallop genome provides insights into evolution of bilaterian karyotype and development.</title>
        <authorList>
            <person name="Wang S."/>
            <person name="Zhang J."/>
            <person name="Jiao W."/>
            <person name="Li J."/>
            <person name="Xun X."/>
            <person name="Sun Y."/>
            <person name="Guo X."/>
            <person name="Huan P."/>
            <person name="Dong B."/>
            <person name="Zhang L."/>
            <person name="Hu X."/>
            <person name="Sun X."/>
            <person name="Wang J."/>
            <person name="Zhao C."/>
            <person name="Wang Y."/>
            <person name="Wang D."/>
            <person name="Huang X."/>
            <person name="Wang R."/>
            <person name="Lv J."/>
            <person name="Li Y."/>
            <person name="Zhang Z."/>
            <person name="Liu B."/>
            <person name="Lu W."/>
            <person name="Hui Y."/>
            <person name="Liang J."/>
            <person name="Zhou Z."/>
            <person name="Hou R."/>
            <person name="Li X."/>
            <person name="Liu Y."/>
            <person name="Li H."/>
            <person name="Ning X."/>
            <person name="Lin Y."/>
            <person name="Zhao L."/>
            <person name="Xing Q."/>
            <person name="Dou J."/>
            <person name="Li Y."/>
            <person name="Mao J."/>
            <person name="Guo H."/>
            <person name="Dou H."/>
            <person name="Li T."/>
            <person name="Mu C."/>
            <person name="Jiang W."/>
            <person name="Fu Q."/>
            <person name="Fu X."/>
            <person name="Miao Y."/>
            <person name="Liu J."/>
            <person name="Yu Q."/>
            <person name="Li R."/>
            <person name="Liao H."/>
            <person name="Li X."/>
            <person name="Kong Y."/>
            <person name="Jiang Z."/>
            <person name="Chourrout D."/>
            <person name="Li R."/>
            <person name="Bao Z."/>
        </authorList>
    </citation>
    <scope>NUCLEOTIDE SEQUENCE [LARGE SCALE GENOMIC DNA]</scope>
    <source>
        <strain evidence="3 4">PY_sf001</strain>
    </source>
</reference>
<feature type="region of interest" description="Disordered" evidence="2">
    <location>
        <begin position="17"/>
        <end position="39"/>
    </location>
</feature>
<dbReference type="STRING" id="6573.A0A210PT82"/>
<sequence length="1249" mass="143934">MATGLSTPFASASAPVATIGGAPMPALPGKGLPAKKSSASELLDQIRQLEIEGNKLRSTNLETGSITSSGTDYGSYRSDTEMPGYSHGKPVIVPTSPATLSALVDISAEQKTISDLRTQLDAQRKETDRLQHHMLNDYPMSKHVPVQSSMIPSSPSKTGFSTLPSTELFAARRPTYEYGPPSHLEKALKDSQEQVTDLRRRLQEANDQSELQKRQFRSNIEELKGKLHETVTNREAVLDLRVKESANQETLLAKMQGQVHQLTEKCRAQEEALGDAGRQMDDNTRDKYLSDTALNQTRQILVDAERKRGRPFFDSDPASKQAPGMLVHTLERCMQEMSADITQKSQKIHELEKEILSLKHNISHDKETLIREQQDKISSMTTEHEKQMQSASERANNARKQTVTLQSQLAMIEGQFEQQMKMKDVMILDLEQKVRHLKEEFSDDRTKWQQKKETLEESLEKTHKEVSAMRKERDDAIRNHSSLEGKLEDHQNTAARLQAEVHLEKQRCSQMSDKETMMRTRQTELETKLEEKQRDVERLEKMLELIRHECNAQVNEKISYAERQERDRHLDQISSLTSQLSSMTEKCNRNTLDLEMTRSECANLKKQLRETSEKFESTKIQQESLSVEKNHVSNMLSDKKSEMERVTQEKDYYSNMLEQKNEELSQLKTQKERLAIQLEEKDKNLLMLQQQSSNFTQFMETNSRTHENLREEKDNLLKIITDQKSTLEELRSSRENMAKKMKIREKRVRELEETKKKSVDEIQLRLEEMGILQQEKDSLYQELKESRYEVANLTEEKDSVKHNLELQKSDLQQTLARAQSKCKAMEQEFKLAHRTLKSRESADHQAVKVADKMQKEVTLKRSEIDSLKTKVRWLEDKLDSLSRERNSLEGDKDRLKMSLNKSLTHNHQITADLEVSQGQVMELRTQINRLEVSLEKLKRSTTQDRKSVHVMMTETPLNVAKKANTKTATTQAQLEQFEQELTCLKLKHQLDMQEAIQKTTQRKGQGQKDPVAVYYPQEEGNLDLIKGGKSSQLTDRQIPTRDTDDYRGELKTLLHEMRTLISEKKDRNNHARPSLHRRYNSANVPVQTNIPAGHYRLYSSSETEEYHSDNEVDRTLNGSRSRSKFDYSGMSSMKGSRSRSLSPVHQYQRRHSLDTTAVTRSPHSYISRSPEFMRKSGSSRLGTYGNGSTRLVSNTQDLCKRLEERIESLSKMGGSLQKENKEMADLMKQQGKKIRKAKDNSKKIRKVVR</sequence>
<evidence type="ECO:0000256" key="1">
    <source>
        <dbReference type="SAM" id="Coils"/>
    </source>
</evidence>
<feature type="coiled-coil region" evidence="1">
    <location>
        <begin position="106"/>
        <end position="133"/>
    </location>
</feature>
<feature type="compositionally biased region" description="Polar residues" evidence="2">
    <location>
        <begin position="1154"/>
        <end position="1167"/>
    </location>
</feature>
<dbReference type="AlphaFoldDB" id="A0A210PT82"/>
<proteinExistence type="predicted"/>
<feature type="coiled-coil region" evidence="1">
    <location>
        <begin position="594"/>
        <end position="987"/>
    </location>
</feature>
<keyword evidence="1" id="KW-0175">Coiled coil</keyword>
<feature type="compositionally biased region" description="Polar residues" evidence="2">
    <location>
        <begin position="1080"/>
        <end position="1090"/>
    </location>
</feature>
<feature type="compositionally biased region" description="Polar residues" evidence="2">
    <location>
        <begin position="1176"/>
        <end position="1189"/>
    </location>
</feature>
<evidence type="ECO:0008006" key="5">
    <source>
        <dbReference type="Google" id="ProtNLM"/>
    </source>
</evidence>
<evidence type="ECO:0000256" key="2">
    <source>
        <dbReference type="SAM" id="MobiDB-lite"/>
    </source>
</evidence>
<keyword evidence="4" id="KW-1185">Reference proteome</keyword>
<dbReference type="PANTHER" id="PTHR47615:SF1">
    <property type="entry name" value="COILED-COIL DOMAIN-CONTAINING PROTEIN 158"/>
    <property type="match status" value="1"/>
</dbReference>
<feature type="compositionally biased region" description="Basic and acidic residues" evidence="2">
    <location>
        <begin position="1104"/>
        <end position="1114"/>
    </location>
</feature>
<accession>A0A210PT82</accession>
<feature type="coiled-coil region" evidence="1">
    <location>
        <begin position="438"/>
        <end position="556"/>
    </location>
</feature>
<feature type="coiled-coil region" evidence="1">
    <location>
        <begin position="334"/>
        <end position="408"/>
    </location>
</feature>